<evidence type="ECO:0000256" key="1">
    <source>
        <dbReference type="ARBA" id="ARBA00022630"/>
    </source>
</evidence>
<keyword evidence="1 4" id="KW-0285">Flavoprotein</keyword>
<evidence type="ECO:0000313" key="6">
    <source>
        <dbReference type="EMBL" id="ANB13381.1"/>
    </source>
</evidence>
<dbReference type="Gene3D" id="3.50.50.60">
    <property type="entry name" value="FAD/NAD(P)-binding domain"/>
    <property type="match status" value="1"/>
</dbReference>
<sequence>MSDRDYDYVIVGAGIAGPALAVGFAKSGRSVLVVERDLREPDRIVGELLQPGGVNALRELGIEHALEGIDAVPSKGYQVFYHGETVNIPYPTIEADGKTQEVTGRSFHHGRFVMNLRKAASETPGVTFLEANVTEIITNPHTGHVLGVKTVDKTGRLQHVSYFAKPPCSS</sequence>
<comment type="subcellular location">
    <subcellularLocation>
        <location evidence="4">Endoplasmic reticulum membrane</location>
        <topology evidence="4">Multi-pass membrane protein</topology>
    </subcellularLocation>
</comment>
<name>A0A167DWJ7_9ASCO</name>
<comment type="similarity">
    <text evidence="4">Belongs to the squalene monooxygenase family.</text>
</comment>
<keyword evidence="3 4" id="KW-0560">Oxidoreductase</keyword>
<proteinExistence type="inferred from homology"/>
<dbReference type="KEGG" id="slb:AWJ20_1671"/>
<dbReference type="PANTHER" id="PTHR10835:SF0">
    <property type="entry name" value="SQUALENE MONOOXYGENASE"/>
    <property type="match status" value="1"/>
</dbReference>
<keyword evidence="2 4" id="KW-0274">FAD</keyword>
<keyword evidence="7" id="KW-1185">Reference proteome</keyword>
<gene>
    <name evidence="6" type="primary">ERG1</name>
    <name evidence="6" type="ORF">AWJ20_1671</name>
</gene>
<dbReference type="Pfam" id="PF01494">
    <property type="entry name" value="FAD_binding_3"/>
    <property type="match status" value="1"/>
</dbReference>
<comment type="catalytic activity">
    <reaction evidence="4">
        <text>squalene + reduced [NADPH--hemoprotein reductase] + O2 = (S)-2,3-epoxysqualene + oxidized [NADPH--hemoprotein reductase] + H2O + H(+)</text>
        <dbReference type="Rhea" id="RHEA:25282"/>
        <dbReference type="Rhea" id="RHEA-COMP:11964"/>
        <dbReference type="Rhea" id="RHEA-COMP:11965"/>
        <dbReference type="ChEBI" id="CHEBI:15377"/>
        <dbReference type="ChEBI" id="CHEBI:15378"/>
        <dbReference type="ChEBI" id="CHEBI:15379"/>
        <dbReference type="ChEBI" id="CHEBI:15440"/>
        <dbReference type="ChEBI" id="CHEBI:15441"/>
        <dbReference type="ChEBI" id="CHEBI:57618"/>
        <dbReference type="ChEBI" id="CHEBI:58210"/>
        <dbReference type="EC" id="1.14.14.17"/>
    </reaction>
</comment>
<evidence type="ECO:0000313" key="7">
    <source>
        <dbReference type="Proteomes" id="UP000189580"/>
    </source>
</evidence>
<keyword evidence="6" id="KW-0503">Monooxygenase</keyword>
<dbReference type="GO" id="GO:0005789">
    <property type="term" value="C:endoplasmic reticulum membrane"/>
    <property type="evidence" value="ECO:0007669"/>
    <property type="project" value="UniProtKB-SubCell"/>
</dbReference>
<keyword evidence="4" id="KW-0256">Endoplasmic reticulum</keyword>
<dbReference type="GO" id="GO:0004506">
    <property type="term" value="F:squalene monooxygenase activity"/>
    <property type="evidence" value="ECO:0007669"/>
    <property type="project" value="UniProtKB-UniRule"/>
</dbReference>
<evidence type="ECO:0000259" key="5">
    <source>
        <dbReference type="Pfam" id="PF01494"/>
    </source>
</evidence>
<dbReference type="InterPro" id="IPR002938">
    <property type="entry name" value="FAD-bd"/>
</dbReference>
<comment type="cofactor">
    <cofactor evidence="4">
        <name>FAD</name>
        <dbReference type="ChEBI" id="CHEBI:57692"/>
    </cofactor>
</comment>
<dbReference type="AlphaFoldDB" id="A0A167DWJ7"/>
<dbReference type="GeneID" id="30033499"/>
<comment type="function">
    <text evidence="4">Catalyzes the stereospecific oxidation of squalene to (S)-2,3-epoxysqualene, and is considered to be a rate-limiting enzyme in steroid biosynthesis.</text>
</comment>
<organism evidence="6 7">
    <name type="scientific">Sugiyamaella lignohabitans</name>
    <dbReference type="NCBI Taxonomy" id="796027"/>
    <lineage>
        <taxon>Eukaryota</taxon>
        <taxon>Fungi</taxon>
        <taxon>Dikarya</taxon>
        <taxon>Ascomycota</taxon>
        <taxon>Saccharomycotina</taxon>
        <taxon>Dipodascomycetes</taxon>
        <taxon>Dipodascales</taxon>
        <taxon>Trichomonascaceae</taxon>
        <taxon>Sugiyamaella</taxon>
    </lineage>
</organism>
<dbReference type="UniPathway" id="UPA00767">
    <property type="reaction ID" value="UER00752"/>
</dbReference>
<dbReference type="EC" id="1.14.14.17" evidence="4"/>
<feature type="domain" description="FAD-binding" evidence="5">
    <location>
        <begin position="6"/>
        <end position="84"/>
    </location>
</feature>
<dbReference type="GO" id="GO:0006696">
    <property type="term" value="P:ergosterol biosynthetic process"/>
    <property type="evidence" value="ECO:0007669"/>
    <property type="project" value="TreeGrafter"/>
</dbReference>
<evidence type="ECO:0000256" key="3">
    <source>
        <dbReference type="ARBA" id="ARBA00023002"/>
    </source>
</evidence>
<dbReference type="EMBL" id="CP014501">
    <property type="protein sequence ID" value="ANB13381.1"/>
    <property type="molecule type" value="Genomic_DNA"/>
</dbReference>
<dbReference type="GO" id="GO:0071949">
    <property type="term" value="F:FAD binding"/>
    <property type="evidence" value="ECO:0007669"/>
    <property type="project" value="InterPro"/>
</dbReference>
<protein>
    <recommendedName>
        <fullName evidence="4">Squalene monooxygenase</fullName>
        <ecNumber evidence="4">1.14.14.17</ecNumber>
    </recommendedName>
</protein>
<accession>A0A167DWJ7</accession>
<dbReference type="OrthoDB" id="1678617at2759"/>
<evidence type="ECO:0000256" key="2">
    <source>
        <dbReference type="ARBA" id="ARBA00022827"/>
    </source>
</evidence>
<dbReference type="SUPFAM" id="SSF51905">
    <property type="entry name" value="FAD/NAD(P)-binding domain"/>
    <property type="match status" value="1"/>
</dbReference>
<dbReference type="PANTHER" id="PTHR10835">
    <property type="entry name" value="SQUALENE MONOOXYGENASE"/>
    <property type="match status" value="1"/>
</dbReference>
<evidence type="ECO:0000256" key="4">
    <source>
        <dbReference type="RuleBase" id="RU367121"/>
    </source>
</evidence>
<dbReference type="InterPro" id="IPR036188">
    <property type="entry name" value="FAD/NAD-bd_sf"/>
</dbReference>
<reference evidence="6 7" key="1">
    <citation type="submission" date="2016-02" db="EMBL/GenBank/DDBJ databases">
        <title>Complete genome sequence and transcriptome regulation of the pentose utilising yeast Sugiyamaella lignohabitans.</title>
        <authorList>
            <person name="Bellasio M."/>
            <person name="Peymann A."/>
            <person name="Valli M."/>
            <person name="Sipitzky M."/>
            <person name="Graf A."/>
            <person name="Sauer M."/>
            <person name="Marx H."/>
            <person name="Mattanovich D."/>
        </authorList>
    </citation>
    <scope>NUCLEOTIDE SEQUENCE [LARGE SCALE GENOMIC DNA]</scope>
    <source>
        <strain evidence="6 7">CBS 10342</strain>
    </source>
</reference>
<dbReference type="Proteomes" id="UP000189580">
    <property type="component" value="Chromosome a"/>
</dbReference>
<dbReference type="InterPro" id="IPR040125">
    <property type="entry name" value="Squalene_monox"/>
</dbReference>
<dbReference type="RefSeq" id="XP_018735858.1">
    <property type="nucleotide sequence ID" value="XM_018878568.1"/>
</dbReference>